<gene>
    <name evidence="1" type="ORF">PV06_11019</name>
</gene>
<accession>A0A0D2D371</accession>
<dbReference type="EMBL" id="KN847349">
    <property type="protein sequence ID" value="KIW36720.1"/>
    <property type="molecule type" value="Genomic_DNA"/>
</dbReference>
<dbReference type="RefSeq" id="XP_016256936.1">
    <property type="nucleotide sequence ID" value="XM_016412623.1"/>
</dbReference>
<dbReference type="OrthoDB" id="10294771at2759"/>
<dbReference type="HOGENOM" id="CLU_1107155_0_0_1"/>
<dbReference type="GeneID" id="27363093"/>
<proteinExistence type="predicted"/>
<keyword evidence="2" id="KW-1185">Reference proteome</keyword>
<dbReference type="Proteomes" id="UP000053342">
    <property type="component" value="Unassembled WGS sequence"/>
</dbReference>
<reference evidence="1 2" key="1">
    <citation type="submission" date="2015-01" db="EMBL/GenBank/DDBJ databases">
        <title>The Genome Sequence of Exophiala oligosperma CBS72588.</title>
        <authorList>
            <consortium name="The Broad Institute Genomics Platform"/>
            <person name="Cuomo C."/>
            <person name="de Hoog S."/>
            <person name="Gorbushina A."/>
            <person name="Stielow B."/>
            <person name="Teixiera M."/>
            <person name="Abouelleil A."/>
            <person name="Chapman S.B."/>
            <person name="Priest M."/>
            <person name="Young S.K."/>
            <person name="Wortman J."/>
            <person name="Nusbaum C."/>
            <person name="Birren B."/>
        </authorList>
    </citation>
    <scope>NUCLEOTIDE SEQUENCE [LARGE SCALE GENOMIC DNA]</scope>
    <source>
        <strain evidence="1 2">CBS 72588</strain>
    </source>
</reference>
<sequence>MRYYVHCVKFSFSPSTKNWSFGYPQEATRIRMSTDDSDTVAFSYIGTAETIFDLKILGDFCATNAPRMRRIVQEEYSRQFSNRDNFTFIQCGEDVLTPPMDWLRVGEDDAGTFKIFRPQEADNPYVQLKVGLISRGEKDFVLHVFYRHLKVTTDYIGLLNIMIKLDVPSIIRELLLLRCKAHAALSEVYESHLVQDSVTSLNQYLQQMPDVERLLGQRSFEGKTALLGKVESVYRLSGSIQFLKAFVSTSTPCSKPAGRELTYTIRDDNIVDMDNLYCEWAG</sequence>
<organism evidence="1 2">
    <name type="scientific">Exophiala oligosperma</name>
    <dbReference type="NCBI Taxonomy" id="215243"/>
    <lineage>
        <taxon>Eukaryota</taxon>
        <taxon>Fungi</taxon>
        <taxon>Dikarya</taxon>
        <taxon>Ascomycota</taxon>
        <taxon>Pezizomycotina</taxon>
        <taxon>Eurotiomycetes</taxon>
        <taxon>Chaetothyriomycetidae</taxon>
        <taxon>Chaetothyriales</taxon>
        <taxon>Herpotrichiellaceae</taxon>
        <taxon>Exophiala</taxon>
    </lineage>
</organism>
<dbReference type="AlphaFoldDB" id="A0A0D2D371"/>
<evidence type="ECO:0000313" key="1">
    <source>
        <dbReference type="EMBL" id="KIW36720.1"/>
    </source>
</evidence>
<protein>
    <submittedName>
        <fullName evidence="1">Uncharacterized protein</fullName>
    </submittedName>
</protein>
<evidence type="ECO:0000313" key="2">
    <source>
        <dbReference type="Proteomes" id="UP000053342"/>
    </source>
</evidence>
<name>A0A0D2D371_9EURO</name>
<dbReference type="VEuPathDB" id="FungiDB:PV06_11019"/>